<dbReference type="EMBL" id="KN660270">
    <property type="protein sequence ID" value="KHN17471.1"/>
    <property type="molecule type" value="Genomic_DNA"/>
</dbReference>
<dbReference type="Proteomes" id="UP000053555">
    <property type="component" value="Unassembled WGS sequence"/>
</dbReference>
<evidence type="ECO:0000313" key="1">
    <source>
        <dbReference type="EMBL" id="KHN17471.1"/>
    </source>
</evidence>
<name>A0A0B2Q770_GLYSO</name>
<gene>
    <name evidence="1" type="ORF">glysoja_027014</name>
</gene>
<protein>
    <submittedName>
        <fullName evidence="1">Uncharacterized protein</fullName>
    </submittedName>
</protein>
<sequence>MYDLDRNGTTDLAKDMVLFGRHFVLCSSSINFTALYSSCSKASSIWGTGNQTKPRISLKMMIL</sequence>
<reference evidence="1" key="1">
    <citation type="submission" date="2014-07" db="EMBL/GenBank/DDBJ databases">
        <title>Identification of a novel salt tolerance gene in wild soybean by whole-genome sequencing.</title>
        <authorList>
            <person name="Lam H.-M."/>
            <person name="Qi X."/>
            <person name="Li M.-W."/>
            <person name="Liu X."/>
            <person name="Xie M."/>
            <person name="Ni M."/>
            <person name="Xu X."/>
        </authorList>
    </citation>
    <scope>NUCLEOTIDE SEQUENCE [LARGE SCALE GENOMIC DNA]</scope>
    <source>
        <tissue evidence="1">Root</tissue>
    </source>
</reference>
<accession>A0A0B2Q770</accession>
<dbReference type="AlphaFoldDB" id="A0A0B2Q770"/>
<organism evidence="1">
    <name type="scientific">Glycine soja</name>
    <name type="common">Wild soybean</name>
    <dbReference type="NCBI Taxonomy" id="3848"/>
    <lineage>
        <taxon>Eukaryota</taxon>
        <taxon>Viridiplantae</taxon>
        <taxon>Streptophyta</taxon>
        <taxon>Embryophyta</taxon>
        <taxon>Tracheophyta</taxon>
        <taxon>Spermatophyta</taxon>
        <taxon>Magnoliopsida</taxon>
        <taxon>eudicotyledons</taxon>
        <taxon>Gunneridae</taxon>
        <taxon>Pentapetalae</taxon>
        <taxon>rosids</taxon>
        <taxon>fabids</taxon>
        <taxon>Fabales</taxon>
        <taxon>Fabaceae</taxon>
        <taxon>Papilionoideae</taxon>
        <taxon>50 kb inversion clade</taxon>
        <taxon>NPAAA clade</taxon>
        <taxon>indigoferoid/millettioid clade</taxon>
        <taxon>Phaseoleae</taxon>
        <taxon>Glycine</taxon>
        <taxon>Glycine subgen. Soja</taxon>
    </lineage>
</organism>
<proteinExistence type="predicted"/>